<dbReference type="InterPro" id="IPR002750">
    <property type="entry name" value="CobE/GbiG_C"/>
</dbReference>
<dbReference type="InterPro" id="IPR038029">
    <property type="entry name" value="GbiG_N_sf"/>
</dbReference>
<dbReference type="Pfam" id="PF01890">
    <property type="entry name" value="CbiG_C"/>
    <property type="match status" value="1"/>
</dbReference>
<name>A0A2X2ECJ0_PSELU</name>
<dbReference type="Pfam" id="PF11760">
    <property type="entry name" value="CbiG_N"/>
    <property type="match status" value="1"/>
</dbReference>
<reference evidence="3 6" key="2">
    <citation type="submission" date="2020-10" db="EMBL/GenBank/DDBJ databases">
        <title>Genome sequences of Pseudomonas isolates.</title>
        <authorList>
            <person name="Wessels L."/>
            <person name="Reich F."/>
            <person name="Hammerl J."/>
        </authorList>
    </citation>
    <scope>NUCLEOTIDE SEQUENCE [LARGE SCALE GENOMIC DNA]</scope>
    <source>
        <strain evidence="3 6">20-MO00624-0</strain>
    </source>
</reference>
<dbReference type="InterPro" id="IPR036518">
    <property type="entry name" value="CobE/GbiG_C_sf"/>
</dbReference>
<dbReference type="GO" id="GO:0009236">
    <property type="term" value="P:cobalamin biosynthetic process"/>
    <property type="evidence" value="ECO:0007669"/>
    <property type="project" value="InterPro"/>
</dbReference>
<keyword evidence="6" id="KW-1185">Reference proteome</keyword>
<protein>
    <submittedName>
        <fullName evidence="4">Cobalamin biosynthesis protein</fullName>
    </submittedName>
</protein>
<dbReference type="AlphaFoldDB" id="A0A2X2ECJ0"/>
<dbReference type="EMBL" id="JADMCD010000003">
    <property type="protein sequence ID" value="MBF8640602.1"/>
    <property type="molecule type" value="Genomic_DNA"/>
</dbReference>
<dbReference type="PANTHER" id="PTHR37477">
    <property type="entry name" value="COBALT-PRECORRIN-5A HYDROLASE"/>
    <property type="match status" value="1"/>
</dbReference>
<dbReference type="Proteomes" id="UP000250443">
    <property type="component" value="Unassembled WGS sequence"/>
</dbReference>
<dbReference type="PANTHER" id="PTHR37477:SF1">
    <property type="entry name" value="COBALT-PRECORRIN-5A HYDROLASE"/>
    <property type="match status" value="1"/>
</dbReference>
<dbReference type="Proteomes" id="UP000626180">
    <property type="component" value="Unassembled WGS sequence"/>
</dbReference>
<accession>A0A2X2ECJ0</accession>
<evidence type="ECO:0000313" key="5">
    <source>
        <dbReference type="Proteomes" id="UP000250443"/>
    </source>
</evidence>
<organism evidence="4 5">
    <name type="scientific">Pseudomonas luteola</name>
    <dbReference type="NCBI Taxonomy" id="47886"/>
    <lineage>
        <taxon>Bacteria</taxon>
        <taxon>Pseudomonadati</taxon>
        <taxon>Pseudomonadota</taxon>
        <taxon>Gammaproteobacteria</taxon>
        <taxon>Pseudomonadales</taxon>
        <taxon>Pseudomonadaceae</taxon>
        <taxon>Pseudomonas</taxon>
    </lineage>
</organism>
<dbReference type="InterPro" id="IPR052553">
    <property type="entry name" value="CbiG_hydrolase"/>
</dbReference>
<dbReference type="RefSeq" id="WP_010798045.1">
    <property type="nucleotide sequence ID" value="NZ_FQYS01000003.1"/>
</dbReference>
<evidence type="ECO:0000313" key="3">
    <source>
        <dbReference type="EMBL" id="MBF8640602.1"/>
    </source>
</evidence>
<gene>
    <name evidence="3" type="ORF">IRZ65_07905</name>
    <name evidence="4" type="ORF">NCTC11842_01883</name>
</gene>
<dbReference type="Gene3D" id="3.40.50.11220">
    <property type="match status" value="1"/>
</dbReference>
<evidence type="ECO:0000259" key="2">
    <source>
        <dbReference type="Pfam" id="PF11760"/>
    </source>
</evidence>
<feature type="domain" description="CobE/GbiG C-terminal" evidence="1">
    <location>
        <begin position="124"/>
        <end position="247"/>
    </location>
</feature>
<dbReference type="SUPFAM" id="SSF159664">
    <property type="entry name" value="CobE/GbiG C-terminal domain-like"/>
    <property type="match status" value="1"/>
</dbReference>
<sequence length="254" mass="27708">MLTIVSLTDAGAALAQRLQLLDRSAEWLHRPQPFIEIVQQRFQAGHRLALICASGIAVRTLAPVLQDKYRDPPVLVLDEAGRFIIPLLSGHEGGANAWAQEWSEQLQAQCVITSARRYTRPLYIAGLGCERGCPESVLHTLMTETLAAHSLTVADINGFASIALKHDEVGMLALAETLNVPIRFFEADTLNRYENQLTQRSAIVFRETGCYGVAEAAALAMAEQVTGGPAELIIPKHKNARATLALARAYQDPS</sequence>
<evidence type="ECO:0000259" key="1">
    <source>
        <dbReference type="Pfam" id="PF01890"/>
    </source>
</evidence>
<dbReference type="InterPro" id="IPR021744">
    <property type="entry name" value="CbiG_N"/>
</dbReference>
<dbReference type="SUPFAM" id="SSF159672">
    <property type="entry name" value="CbiG N-terminal domain-like"/>
    <property type="match status" value="1"/>
</dbReference>
<evidence type="ECO:0000313" key="4">
    <source>
        <dbReference type="EMBL" id="SPZ05959.1"/>
    </source>
</evidence>
<reference evidence="4 5" key="1">
    <citation type="submission" date="2018-06" db="EMBL/GenBank/DDBJ databases">
        <authorList>
            <consortium name="Pathogen Informatics"/>
            <person name="Doyle S."/>
        </authorList>
    </citation>
    <scope>NUCLEOTIDE SEQUENCE [LARGE SCALE GENOMIC DNA]</scope>
    <source>
        <strain evidence="4 5">NCTC11842</strain>
    </source>
</reference>
<dbReference type="EMBL" id="UAUF01000011">
    <property type="protein sequence ID" value="SPZ05959.1"/>
    <property type="molecule type" value="Genomic_DNA"/>
</dbReference>
<evidence type="ECO:0000313" key="6">
    <source>
        <dbReference type="Proteomes" id="UP000626180"/>
    </source>
</evidence>
<dbReference type="Gene3D" id="3.30.420.180">
    <property type="entry name" value="CobE/GbiG C-terminal domain"/>
    <property type="match status" value="1"/>
</dbReference>
<proteinExistence type="predicted"/>
<feature type="domain" description="Cobalamin synthesis G N-terminal" evidence="2">
    <location>
        <begin position="37"/>
        <end position="115"/>
    </location>
</feature>